<keyword evidence="2" id="KW-1185">Reference proteome</keyword>
<organism evidence="1 2">
    <name type="scientific">Paracoccus alcaliphilus</name>
    <dbReference type="NCBI Taxonomy" id="34002"/>
    <lineage>
        <taxon>Bacteria</taxon>
        <taxon>Pseudomonadati</taxon>
        <taxon>Pseudomonadota</taxon>
        <taxon>Alphaproteobacteria</taxon>
        <taxon>Rhodobacterales</taxon>
        <taxon>Paracoccaceae</taxon>
        <taxon>Paracoccus</taxon>
    </lineage>
</organism>
<evidence type="ECO:0000313" key="1">
    <source>
        <dbReference type="EMBL" id="SEO39540.1"/>
    </source>
</evidence>
<name>A0A1H8PC61_9RHOB</name>
<proteinExistence type="predicted"/>
<dbReference type="EMBL" id="FODE01000089">
    <property type="protein sequence ID" value="SEO39540.1"/>
    <property type="molecule type" value="Genomic_DNA"/>
</dbReference>
<dbReference type="AlphaFoldDB" id="A0A1H8PC61"/>
<protein>
    <submittedName>
        <fullName evidence="1">Uncharacterized protein</fullName>
    </submittedName>
</protein>
<reference evidence="1 2" key="1">
    <citation type="submission" date="2016-10" db="EMBL/GenBank/DDBJ databases">
        <authorList>
            <person name="de Groot N.N."/>
        </authorList>
    </citation>
    <scope>NUCLEOTIDE SEQUENCE [LARGE SCALE GENOMIC DNA]</scope>
    <source>
        <strain evidence="1 2">DSM 8512</strain>
    </source>
</reference>
<evidence type="ECO:0000313" key="2">
    <source>
        <dbReference type="Proteomes" id="UP000199054"/>
    </source>
</evidence>
<dbReference type="Proteomes" id="UP000199054">
    <property type="component" value="Unassembled WGS sequence"/>
</dbReference>
<sequence>MTAWHGLNMLERDFYAEAFIPFNARRIWETLLGVPFEERKSAAAFHVMIGDDPIPINPKEWPIPA</sequence>
<accession>A0A1H8PC61</accession>
<gene>
    <name evidence="1" type="ORF">SAMN04489859_108912</name>
</gene>